<gene>
    <name evidence="3" type="ORF">EYF70_07130</name>
    <name evidence="2" type="ORF">GCM10007387_12120</name>
</gene>
<reference evidence="3 4" key="2">
    <citation type="submission" date="2019-02" db="EMBL/GenBank/DDBJ databases">
        <title>Draft Genome Sequences of Six Type Strains of the Genus Massilia.</title>
        <authorList>
            <person name="Miess H."/>
            <person name="Frediansyhah A."/>
            <person name="Gross H."/>
        </authorList>
    </citation>
    <scope>NUCLEOTIDE SEQUENCE [LARGE SCALE GENOMIC DNA]</scope>
    <source>
        <strain evidence="3 4">DSM 17472</strain>
    </source>
</reference>
<dbReference type="Proteomes" id="UP000292307">
    <property type="component" value="Chromosome"/>
</dbReference>
<keyword evidence="1" id="KW-1133">Transmembrane helix</keyword>
<feature type="transmembrane region" description="Helical" evidence="1">
    <location>
        <begin position="31"/>
        <end position="51"/>
    </location>
</feature>
<protein>
    <submittedName>
        <fullName evidence="2">Uncharacterized protein</fullName>
    </submittedName>
</protein>
<organism evidence="2 5">
    <name type="scientific">Pseudoduganella albidiflava</name>
    <dbReference type="NCBI Taxonomy" id="321983"/>
    <lineage>
        <taxon>Bacteria</taxon>
        <taxon>Pseudomonadati</taxon>
        <taxon>Pseudomonadota</taxon>
        <taxon>Betaproteobacteria</taxon>
        <taxon>Burkholderiales</taxon>
        <taxon>Oxalobacteraceae</taxon>
        <taxon>Telluria group</taxon>
        <taxon>Pseudoduganella</taxon>
    </lineage>
</organism>
<evidence type="ECO:0000313" key="4">
    <source>
        <dbReference type="Proteomes" id="UP000292307"/>
    </source>
</evidence>
<evidence type="ECO:0000256" key="1">
    <source>
        <dbReference type="SAM" id="Phobius"/>
    </source>
</evidence>
<proteinExistence type="predicted"/>
<keyword evidence="4" id="KW-1185">Reference proteome</keyword>
<dbReference type="EMBL" id="CP036401">
    <property type="protein sequence ID" value="QBI00659.1"/>
    <property type="molecule type" value="Genomic_DNA"/>
</dbReference>
<evidence type="ECO:0000313" key="3">
    <source>
        <dbReference type="EMBL" id="QBI00659.1"/>
    </source>
</evidence>
<sequence>MIGIPYVTLALAMLAGALAVLLSAISSPRYLAVFVLTIASGLLAAASTVHFCRTRSPLMFAALLPGLFGAYAVLDVFARLLAGTRLLDLLD</sequence>
<evidence type="ECO:0000313" key="5">
    <source>
        <dbReference type="Proteomes" id="UP000628442"/>
    </source>
</evidence>
<feature type="transmembrane region" description="Helical" evidence="1">
    <location>
        <begin position="7"/>
        <end position="25"/>
    </location>
</feature>
<dbReference type="EMBL" id="BMWV01000002">
    <property type="protein sequence ID" value="GGY31622.1"/>
    <property type="molecule type" value="Genomic_DNA"/>
</dbReference>
<keyword evidence="1" id="KW-0472">Membrane</keyword>
<reference evidence="2" key="1">
    <citation type="journal article" date="2014" name="Int. J. Syst. Evol. Microbiol.">
        <title>Complete genome sequence of Corynebacterium casei LMG S-19264T (=DSM 44701T), isolated from a smear-ripened cheese.</title>
        <authorList>
            <consortium name="US DOE Joint Genome Institute (JGI-PGF)"/>
            <person name="Walter F."/>
            <person name="Albersmeier A."/>
            <person name="Kalinowski J."/>
            <person name="Ruckert C."/>
        </authorList>
    </citation>
    <scope>NUCLEOTIDE SEQUENCE</scope>
    <source>
        <strain evidence="2">KCTC 12343</strain>
    </source>
</reference>
<accession>A0A411WVJ8</accession>
<name>A0A411WVJ8_9BURK</name>
<dbReference type="OrthoDB" id="8759254at2"/>
<dbReference type="Proteomes" id="UP000628442">
    <property type="component" value="Unassembled WGS sequence"/>
</dbReference>
<keyword evidence="1" id="KW-0812">Transmembrane</keyword>
<feature type="transmembrane region" description="Helical" evidence="1">
    <location>
        <begin position="58"/>
        <end position="82"/>
    </location>
</feature>
<reference evidence="2" key="3">
    <citation type="submission" date="2022-12" db="EMBL/GenBank/DDBJ databases">
        <authorList>
            <person name="Sun Q."/>
            <person name="Kim S."/>
        </authorList>
    </citation>
    <scope>NUCLEOTIDE SEQUENCE</scope>
    <source>
        <strain evidence="2">KCTC 12343</strain>
    </source>
</reference>
<dbReference type="AlphaFoldDB" id="A0A411WVJ8"/>
<dbReference type="RefSeq" id="WP_131144791.1">
    <property type="nucleotide sequence ID" value="NZ_BMWV01000002.1"/>
</dbReference>
<evidence type="ECO:0000313" key="2">
    <source>
        <dbReference type="EMBL" id="GGY31622.1"/>
    </source>
</evidence>